<organism evidence="2 3">
    <name type="scientific">Nitrosomonas oligotropha</name>
    <dbReference type="NCBI Taxonomy" id="42354"/>
    <lineage>
        <taxon>Bacteria</taxon>
        <taxon>Pseudomonadati</taxon>
        <taxon>Pseudomonadota</taxon>
        <taxon>Betaproteobacteria</taxon>
        <taxon>Nitrosomonadales</taxon>
        <taxon>Nitrosomonadaceae</taxon>
        <taxon>Nitrosomonas</taxon>
    </lineage>
</organism>
<dbReference type="AlphaFoldDB" id="A0A2T5I101"/>
<protein>
    <submittedName>
        <fullName evidence="2">Uncharacterized protein</fullName>
    </submittedName>
</protein>
<reference evidence="2 3" key="1">
    <citation type="submission" date="2018-04" db="EMBL/GenBank/DDBJ databases">
        <title>Active sludge and wastewater microbial communities from Klosterneuburg, Austria.</title>
        <authorList>
            <person name="Wagner M."/>
        </authorList>
    </citation>
    <scope>NUCLEOTIDE SEQUENCE [LARGE SCALE GENOMIC DNA]</scope>
    <source>
        <strain evidence="2 3">Nm49</strain>
    </source>
</reference>
<evidence type="ECO:0000313" key="3">
    <source>
        <dbReference type="Proteomes" id="UP000244128"/>
    </source>
</evidence>
<gene>
    <name evidence="2" type="ORF">C8R26_108131</name>
</gene>
<keyword evidence="1" id="KW-0732">Signal</keyword>
<name>A0A2T5I101_9PROT</name>
<evidence type="ECO:0000256" key="1">
    <source>
        <dbReference type="SAM" id="SignalP"/>
    </source>
</evidence>
<feature type="chain" id="PRO_5015694220" evidence="1">
    <location>
        <begin position="23"/>
        <end position="151"/>
    </location>
</feature>
<feature type="signal peptide" evidence="1">
    <location>
        <begin position="1"/>
        <end position="22"/>
    </location>
</feature>
<comment type="caution">
    <text evidence="2">The sequence shown here is derived from an EMBL/GenBank/DDBJ whole genome shotgun (WGS) entry which is preliminary data.</text>
</comment>
<dbReference type="Proteomes" id="UP000244128">
    <property type="component" value="Unassembled WGS sequence"/>
</dbReference>
<accession>A0A2T5I101</accession>
<dbReference type="EMBL" id="QAOI01000008">
    <property type="protein sequence ID" value="PTQ77483.1"/>
    <property type="molecule type" value="Genomic_DNA"/>
</dbReference>
<proteinExistence type="predicted"/>
<evidence type="ECO:0000313" key="2">
    <source>
        <dbReference type="EMBL" id="PTQ77483.1"/>
    </source>
</evidence>
<sequence length="151" mass="15863">MPYLLFQRAVATTFAMITLGFASVSGAHEAGATMDPNGTVASFTGYALVTCIDDVGVTDRLVASIKDTSPPQDNLLVSLQIIKGSRAASTTDPVSGDGNFSPEARVQGGSGVYQILVNKTIAGARSFIVSYHCMTADNVHTATEITVRQFE</sequence>
<dbReference type="RefSeq" id="WP_107803045.1">
    <property type="nucleotide sequence ID" value="NZ_QAOI01000008.1"/>
</dbReference>